<name>A0AA35SS60_GEOBA</name>
<dbReference type="FunFam" id="3.40.50.10470:FF:000009">
    <property type="entry name" value="Translation initiation factor eIF2B subunit"/>
    <property type="match status" value="1"/>
</dbReference>
<evidence type="ECO:0000256" key="8">
    <source>
        <dbReference type="ARBA" id="ARBA00046432"/>
    </source>
</evidence>
<protein>
    <recommendedName>
        <fullName evidence="6">Translation initiation factor eIF2B subunit beta</fullName>
    </recommendedName>
    <alternativeName>
        <fullName evidence="7">eIF2B GDP-GTP exchange factor subunit beta</fullName>
    </alternativeName>
</protein>
<dbReference type="Proteomes" id="UP001174909">
    <property type="component" value="Unassembled WGS sequence"/>
</dbReference>
<dbReference type="GO" id="GO:0005085">
    <property type="term" value="F:guanyl-nucleotide exchange factor activity"/>
    <property type="evidence" value="ECO:0007669"/>
    <property type="project" value="TreeGrafter"/>
</dbReference>
<proteinExistence type="inferred from homology"/>
<dbReference type="EMBL" id="CASHTH010002723">
    <property type="protein sequence ID" value="CAI8034312.1"/>
    <property type="molecule type" value="Genomic_DNA"/>
</dbReference>
<evidence type="ECO:0000256" key="9">
    <source>
        <dbReference type="RuleBase" id="RU003814"/>
    </source>
</evidence>
<comment type="similarity">
    <text evidence="2 9">Belongs to the eIF-2B alpha/beta/delta subunits family.</text>
</comment>
<evidence type="ECO:0000256" key="5">
    <source>
        <dbReference type="ARBA" id="ARBA00022917"/>
    </source>
</evidence>
<dbReference type="InterPro" id="IPR051855">
    <property type="entry name" value="eIF2B_beta_subunit"/>
</dbReference>
<dbReference type="GO" id="GO:0005829">
    <property type="term" value="C:cytosol"/>
    <property type="evidence" value="ECO:0007669"/>
    <property type="project" value="UniProtKB-SubCell"/>
</dbReference>
<evidence type="ECO:0000256" key="6">
    <source>
        <dbReference type="ARBA" id="ARBA00044122"/>
    </source>
</evidence>
<dbReference type="PANTHER" id="PTHR45859">
    <property type="entry name" value="TRANSLATION INITIATION FACTOR EIF-2B SUBUNIT BETA"/>
    <property type="match status" value="1"/>
</dbReference>
<reference evidence="10" key="1">
    <citation type="submission" date="2023-03" db="EMBL/GenBank/DDBJ databases">
        <authorList>
            <person name="Steffen K."/>
            <person name="Cardenas P."/>
        </authorList>
    </citation>
    <scope>NUCLEOTIDE SEQUENCE</scope>
</reference>
<gene>
    <name evidence="10" type="ORF">GBAR_LOCUS19332</name>
</gene>
<keyword evidence="5" id="KW-0648">Protein biosynthesis</keyword>
<dbReference type="GO" id="GO:0003743">
    <property type="term" value="F:translation initiation factor activity"/>
    <property type="evidence" value="ECO:0007669"/>
    <property type="project" value="UniProtKB-KW"/>
</dbReference>
<comment type="caution">
    <text evidence="10">The sequence shown here is derived from an EMBL/GenBank/DDBJ whole genome shotgun (WGS) entry which is preliminary data.</text>
</comment>
<dbReference type="InterPro" id="IPR042529">
    <property type="entry name" value="IF_2B-like_C"/>
</dbReference>
<dbReference type="Pfam" id="PF01008">
    <property type="entry name" value="IF-2B"/>
    <property type="match status" value="1"/>
</dbReference>
<comment type="subcellular location">
    <subcellularLocation>
        <location evidence="1">Cytoplasm</location>
        <location evidence="1">Cytosol</location>
    </subcellularLocation>
</comment>
<evidence type="ECO:0000313" key="10">
    <source>
        <dbReference type="EMBL" id="CAI8034312.1"/>
    </source>
</evidence>
<dbReference type="GO" id="GO:0005851">
    <property type="term" value="C:eukaryotic translation initiation factor 2B complex"/>
    <property type="evidence" value="ECO:0007669"/>
    <property type="project" value="TreeGrafter"/>
</dbReference>
<keyword evidence="4 10" id="KW-0396">Initiation factor</keyword>
<dbReference type="PANTHER" id="PTHR45859:SF1">
    <property type="entry name" value="TRANSLATION INITIATION FACTOR EIF-2B SUBUNIT BETA"/>
    <property type="match status" value="1"/>
</dbReference>
<evidence type="ECO:0000256" key="1">
    <source>
        <dbReference type="ARBA" id="ARBA00004514"/>
    </source>
</evidence>
<dbReference type="InterPro" id="IPR000649">
    <property type="entry name" value="IF-2B-related"/>
</dbReference>
<dbReference type="InterPro" id="IPR037171">
    <property type="entry name" value="NagB/RpiA_transferase-like"/>
</dbReference>
<organism evidence="10 11">
    <name type="scientific">Geodia barretti</name>
    <name type="common">Barrett's horny sponge</name>
    <dbReference type="NCBI Taxonomy" id="519541"/>
    <lineage>
        <taxon>Eukaryota</taxon>
        <taxon>Metazoa</taxon>
        <taxon>Porifera</taxon>
        <taxon>Demospongiae</taxon>
        <taxon>Heteroscleromorpha</taxon>
        <taxon>Tetractinellida</taxon>
        <taxon>Astrophorina</taxon>
        <taxon>Geodiidae</taxon>
        <taxon>Geodia</taxon>
    </lineage>
</organism>
<evidence type="ECO:0000256" key="7">
    <source>
        <dbReference type="ARBA" id="ARBA00044228"/>
    </source>
</evidence>
<evidence type="ECO:0000313" key="11">
    <source>
        <dbReference type="Proteomes" id="UP001174909"/>
    </source>
</evidence>
<dbReference type="Gene3D" id="3.40.50.10470">
    <property type="entry name" value="Translation initiation factor eif-2b, domain 2"/>
    <property type="match status" value="1"/>
</dbReference>
<evidence type="ECO:0000256" key="4">
    <source>
        <dbReference type="ARBA" id="ARBA00022540"/>
    </source>
</evidence>
<evidence type="ECO:0000256" key="3">
    <source>
        <dbReference type="ARBA" id="ARBA00022490"/>
    </source>
</evidence>
<evidence type="ECO:0000256" key="2">
    <source>
        <dbReference type="ARBA" id="ARBA00007251"/>
    </source>
</evidence>
<dbReference type="AlphaFoldDB" id="A0AA35SS60"/>
<keyword evidence="11" id="KW-1185">Reference proteome</keyword>
<sequence>MRTIRNRLCTAGMASGMAVAEKGRSDLGKEVEEKLHEFITYLKQKNPHSSYDVAKRTVLLLREVCSKTRWYSARDLITNIRAAGKKLIAAQPSESAVGNMVRRVLKIVREEHASCVAGSVDEVDVRALLQGRDDSDDLSRQTPHLKGSVIEIINDLLGELELSASNISSQAPDHIHSSEVLMTTGYSKTVEAFLKAAARKRKIEVIVAESAPFYRGQELAKNLAVAGVETIVVTDSAVFAIMSRVNKVIIGTHTVMADGSLKAINGSYALCLAAKRHSVPVLVCAALFKLSPQYPCSYDHDTFNKIVSPHDILRFSEGQLVSKVHVQNPVFDHVPPDLITLFVSNIGGNAPSYVYRLISELYHPDDQEL</sequence>
<comment type="subunit">
    <text evidence="8">Component of the translation initiation factor 2B (eIF2B) complex which is a heterodecamer of two sets of five different subunits: alpha, beta, gamma, delta and epsilon. Subunits alpha, beta and delta comprise a regulatory subcomplex and subunits epsilon and gamma comprise a catalytic subcomplex. Within the complex, the hexameric regulatory complex resides at the center, with the two heterodimeric catalytic subcomplexes bound on opposite sides.</text>
</comment>
<keyword evidence="3" id="KW-0963">Cytoplasm</keyword>
<accession>A0AA35SS60</accession>
<dbReference type="SUPFAM" id="SSF100950">
    <property type="entry name" value="NagB/RpiA/CoA transferase-like"/>
    <property type="match status" value="1"/>
</dbReference>